<dbReference type="SUPFAM" id="SSF53590">
    <property type="entry name" value="Nucleoside hydrolase"/>
    <property type="match status" value="1"/>
</dbReference>
<keyword evidence="1 4" id="KW-0378">Hydrolase</keyword>
<evidence type="ECO:0000313" key="4">
    <source>
        <dbReference type="EMBL" id="MBK4347022.1"/>
    </source>
</evidence>
<dbReference type="AlphaFoldDB" id="A0A934SLB1"/>
<dbReference type="Gene3D" id="3.90.245.10">
    <property type="entry name" value="Ribonucleoside hydrolase-like"/>
    <property type="match status" value="1"/>
</dbReference>
<dbReference type="InterPro" id="IPR001910">
    <property type="entry name" value="Inosine/uridine_hydrolase_dom"/>
</dbReference>
<sequence length="321" mass="33440">MPDSAAALPVYLDCDTGIGDAMAIAYLLASEHAALLGIGTVSGNTSAAGAARNTLDLLALAGRDDIPVAVGEHDFLTRAFHGGATRVHGDNGIGGVVLPESPRHPVAESAPEMLVRLAHENAGQLRVIAIGPLTNLAIALRLDPTIADLVADVTIMGGAAMVPGNVTPVAEANVHNDPDAAAAVLEAAWPVTLVPLDTTMQSLLDTDDRDRLLASTRPVAHAIGEMLDTYFDFYVQVFGRRVSVLHDPLAAAVALGDLELDSAPIVHVEIDTTNGPGRGQTVSDLRGRFRGHPPTERARTRLVLSVAEPFAPKLMAALLTA</sequence>
<gene>
    <name evidence="4" type="ORF">IV501_05195</name>
    <name evidence="5" type="ORF">IV501_09430</name>
</gene>
<accession>A0A934SLB1</accession>
<evidence type="ECO:0000256" key="1">
    <source>
        <dbReference type="ARBA" id="ARBA00022801"/>
    </source>
</evidence>
<evidence type="ECO:0000259" key="3">
    <source>
        <dbReference type="Pfam" id="PF01156"/>
    </source>
</evidence>
<dbReference type="EMBL" id="JAEPES010000001">
    <property type="protein sequence ID" value="MBK4347022.1"/>
    <property type="molecule type" value="Genomic_DNA"/>
</dbReference>
<evidence type="ECO:0000256" key="2">
    <source>
        <dbReference type="ARBA" id="ARBA00023295"/>
    </source>
</evidence>
<proteinExistence type="predicted"/>
<dbReference type="GO" id="GO:0005829">
    <property type="term" value="C:cytosol"/>
    <property type="evidence" value="ECO:0007669"/>
    <property type="project" value="TreeGrafter"/>
</dbReference>
<evidence type="ECO:0000313" key="5">
    <source>
        <dbReference type="EMBL" id="MBK4347855.1"/>
    </source>
</evidence>
<organism evidence="4 6">
    <name type="scientific">Lacisediminihabitans changchengi</name>
    <dbReference type="NCBI Taxonomy" id="2787634"/>
    <lineage>
        <taxon>Bacteria</taxon>
        <taxon>Bacillati</taxon>
        <taxon>Actinomycetota</taxon>
        <taxon>Actinomycetes</taxon>
        <taxon>Micrococcales</taxon>
        <taxon>Microbacteriaceae</taxon>
        <taxon>Lacisediminihabitans</taxon>
    </lineage>
</organism>
<keyword evidence="2" id="KW-0326">Glycosidase</keyword>
<dbReference type="RefSeq" id="WP_200555292.1">
    <property type="nucleotide sequence ID" value="NZ_JAEPES010000001.1"/>
</dbReference>
<comment type="caution">
    <text evidence="4">The sequence shown here is derived from an EMBL/GenBank/DDBJ whole genome shotgun (WGS) entry which is preliminary data.</text>
</comment>
<reference evidence="4" key="1">
    <citation type="submission" date="2021-01" db="EMBL/GenBank/DDBJ databases">
        <title>Lacisediminihabitans sp. nov. strain G11-30, isolated from Antarctic Soil.</title>
        <authorList>
            <person name="Li J."/>
        </authorList>
    </citation>
    <scope>NUCLEOTIDE SEQUENCE</scope>
    <source>
        <strain evidence="4">G11-30</strain>
    </source>
</reference>
<dbReference type="Pfam" id="PF01156">
    <property type="entry name" value="IU_nuc_hydro"/>
    <property type="match status" value="1"/>
</dbReference>
<dbReference type="Proteomes" id="UP000636458">
    <property type="component" value="Unassembled WGS sequence"/>
</dbReference>
<name>A0A934SLB1_9MICO</name>
<dbReference type="CDD" id="cd02650">
    <property type="entry name" value="nuc_hydro_CaPnhB"/>
    <property type="match status" value="1"/>
</dbReference>
<dbReference type="InterPro" id="IPR036452">
    <property type="entry name" value="Ribo_hydro-like"/>
</dbReference>
<evidence type="ECO:0000313" key="6">
    <source>
        <dbReference type="Proteomes" id="UP000636458"/>
    </source>
</evidence>
<feature type="domain" description="Inosine/uridine-preferring nucleoside hydrolase" evidence="3">
    <location>
        <begin position="10"/>
        <end position="294"/>
    </location>
</feature>
<keyword evidence="6" id="KW-1185">Reference proteome</keyword>
<dbReference type="GO" id="GO:0008477">
    <property type="term" value="F:purine nucleosidase activity"/>
    <property type="evidence" value="ECO:0007669"/>
    <property type="project" value="TreeGrafter"/>
</dbReference>
<dbReference type="InterPro" id="IPR023186">
    <property type="entry name" value="IUNH"/>
</dbReference>
<dbReference type="GO" id="GO:0006152">
    <property type="term" value="P:purine nucleoside catabolic process"/>
    <property type="evidence" value="ECO:0007669"/>
    <property type="project" value="TreeGrafter"/>
</dbReference>
<dbReference type="PANTHER" id="PTHR12304">
    <property type="entry name" value="INOSINE-URIDINE PREFERRING NUCLEOSIDE HYDROLASE"/>
    <property type="match status" value="1"/>
</dbReference>
<dbReference type="PANTHER" id="PTHR12304:SF4">
    <property type="entry name" value="URIDINE NUCLEOSIDASE"/>
    <property type="match status" value="1"/>
</dbReference>
<dbReference type="EMBL" id="JAEPES010000003">
    <property type="protein sequence ID" value="MBK4347855.1"/>
    <property type="molecule type" value="Genomic_DNA"/>
</dbReference>
<protein>
    <submittedName>
        <fullName evidence="4">Nucleoside hydrolase</fullName>
    </submittedName>
</protein>